<dbReference type="AlphaFoldDB" id="A0A017T7B0"/>
<dbReference type="Proteomes" id="UP000019678">
    <property type="component" value="Unassembled WGS sequence"/>
</dbReference>
<gene>
    <name evidence="2" type="ORF">CAP_3703</name>
</gene>
<dbReference type="EMBL" id="ASRX01000028">
    <property type="protein sequence ID" value="EYF04892.1"/>
    <property type="molecule type" value="Genomic_DNA"/>
</dbReference>
<organism evidence="2 3">
    <name type="scientific">Chondromyces apiculatus DSM 436</name>
    <dbReference type="NCBI Taxonomy" id="1192034"/>
    <lineage>
        <taxon>Bacteria</taxon>
        <taxon>Pseudomonadati</taxon>
        <taxon>Myxococcota</taxon>
        <taxon>Polyangia</taxon>
        <taxon>Polyangiales</taxon>
        <taxon>Polyangiaceae</taxon>
        <taxon>Chondromyces</taxon>
    </lineage>
</organism>
<feature type="compositionally biased region" description="Gly residues" evidence="1">
    <location>
        <begin position="57"/>
        <end position="92"/>
    </location>
</feature>
<dbReference type="OrthoDB" id="5526635at2"/>
<accession>A0A017T7B0</accession>
<dbReference type="RefSeq" id="WP_044243096.1">
    <property type="nucleotide sequence ID" value="NZ_ASRX01000028.1"/>
</dbReference>
<protein>
    <submittedName>
        <fullName evidence="2">EBNA-1 protein</fullName>
    </submittedName>
</protein>
<keyword evidence="3" id="KW-1185">Reference proteome</keyword>
<evidence type="ECO:0000256" key="1">
    <source>
        <dbReference type="SAM" id="MobiDB-lite"/>
    </source>
</evidence>
<evidence type="ECO:0000313" key="3">
    <source>
        <dbReference type="Proteomes" id="UP000019678"/>
    </source>
</evidence>
<dbReference type="STRING" id="1192034.CAP_3703"/>
<feature type="compositionally biased region" description="Low complexity" evidence="1">
    <location>
        <begin position="218"/>
        <end position="238"/>
    </location>
</feature>
<name>A0A017T7B0_9BACT</name>
<comment type="caution">
    <text evidence="2">The sequence shown here is derived from an EMBL/GenBank/DDBJ whole genome shotgun (WGS) entry which is preliminary data.</text>
</comment>
<evidence type="ECO:0000313" key="2">
    <source>
        <dbReference type="EMBL" id="EYF04892.1"/>
    </source>
</evidence>
<proteinExistence type="predicted"/>
<feature type="region of interest" description="Disordered" evidence="1">
    <location>
        <begin position="47"/>
        <end position="92"/>
    </location>
</feature>
<feature type="compositionally biased region" description="Polar residues" evidence="1">
    <location>
        <begin position="181"/>
        <end position="206"/>
    </location>
</feature>
<sequence>MSEFPMRLQEDEAMPAALRDDLRAALPHASEYDVAAGFARFEALIASGAGGPEDDPGGGGDGAGSDGGSAGSEGEGLDAGGDGGSALLDGGGDVSGTGRLAGGEAGGAGGLAGGAAEMGPIAIPGLSTGGGLLAAKIVAGLAVLGALGAGVVLQNRAPEKPMVVTSAQVRESAPEARATGESATGESGTRTRAQGAQEAPSGQSPGQRAGSGSIAENGAEPGAPGAGRGAATAGTPERVAAGARSGIEGASPTAPEVAVRGAPPSSATSSAAGETPAQEGPTLKDEMEHLATLRQLSRTDPARAAAMAQEGHSRFPKGVFWQEREVLMITALMSSGRGAEARSRGEAFLERHPESPFAETLRRTLGLTP</sequence>
<feature type="region of interest" description="Disordered" evidence="1">
    <location>
        <begin position="163"/>
        <end position="284"/>
    </location>
</feature>
<reference evidence="2 3" key="1">
    <citation type="submission" date="2013-05" db="EMBL/GenBank/DDBJ databases">
        <title>Genome assembly of Chondromyces apiculatus DSM 436.</title>
        <authorList>
            <person name="Sharma G."/>
            <person name="Khatri I."/>
            <person name="Kaur C."/>
            <person name="Mayilraj S."/>
            <person name="Subramanian S."/>
        </authorList>
    </citation>
    <scope>NUCLEOTIDE SEQUENCE [LARGE SCALE GENOMIC DNA]</scope>
    <source>
        <strain evidence="2 3">DSM 436</strain>
    </source>
</reference>
<feature type="compositionally biased region" description="Low complexity" evidence="1">
    <location>
        <begin position="261"/>
        <end position="277"/>
    </location>
</feature>